<evidence type="ECO:0000256" key="5">
    <source>
        <dbReference type="ARBA" id="ARBA00022475"/>
    </source>
</evidence>
<comment type="similarity">
    <text evidence="2">Belongs to the ferric reductase (FRE) family.</text>
</comment>
<dbReference type="EC" id="1.16.1.9" evidence="3"/>
<keyword evidence="5" id="KW-1003">Cell membrane</keyword>
<feature type="transmembrane region" description="Helical" evidence="14">
    <location>
        <begin position="217"/>
        <end position="235"/>
    </location>
</feature>
<evidence type="ECO:0000313" key="17">
    <source>
        <dbReference type="Proteomes" id="UP000053647"/>
    </source>
</evidence>
<reference evidence="16 17" key="1">
    <citation type="submission" date="2014-06" db="EMBL/GenBank/DDBJ databases">
        <authorList>
            <consortium name="DOE Joint Genome Institute"/>
            <person name="Kuo A."/>
            <person name="Kohler A."/>
            <person name="Nagy L.G."/>
            <person name="Floudas D."/>
            <person name="Copeland A."/>
            <person name="Barry K.W."/>
            <person name="Cichocki N."/>
            <person name="Veneault-Fourrey C."/>
            <person name="LaButti K."/>
            <person name="Lindquist E.A."/>
            <person name="Lipzen A."/>
            <person name="Lundell T."/>
            <person name="Morin E."/>
            <person name="Murat C."/>
            <person name="Sun H."/>
            <person name="Tunlid A."/>
            <person name="Henrissat B."/>
            <person name="Grigoriev I.V."/>
            <person name="Hibbett D.S."/>
            <person name="Martin F."/>
            <person name="Nordberg H.P."/>
            <person name="Cantor M.N."/>
            <person name="Hua S.X."/>
        </authorList>
    </citation>
    <scope>NUCLEOTIDE SEQUENCE [LARGE SCALE GENOMIC DNA]</scope>
    <source>
        <strain evidence="16 17">ATCC 200175</strain>
    </source>
</reference>
<feature type="transmembrane region" description="Helical" evidence="14">
    <location>
        <begin position="247"/>
        <end position="268"/>
    </location>
</feature>
<dbReference type="GO" id="GO:0006826">
    <property type="term" value="P:iron ion transport"/>
    <property type="evidence" value="ECO:0007669"/>
    <property type="project" value="TreeGrafter"/>
</dbReference>
<accession>A0A0C9TDR0</accession>
<keyword evidence="9" id="KW-0560">Oxidoreductase</keyword>
<feature type="compositionally biased region" description="Low complexity" evidence="13">
    <location>
        <begin position="12"/>
        <end position="21"/>
    </location>
</feature>
<evidence type="ECO:0000256" key="12">
    <source>
        <dbReference type="ARBA" id="ARBA00048483"/>
    </source>
</evidence>
<comment type="subcellular location">
    <subcellularLocation>
        <location evidence="1">Cell membrane</location>
        <topology evidence="1">Multi-pass membrane protein</topology>
    </subcellularLocation>
</comment>
<name>A0A0C9TDR0_PAXIN</name>
<dbReference type="Pfam" id="PF08030">
    <property type="entry name" value="NAD_binding_6"/>
    <property type="match status" value="1"/>
</dbReference>
<evidence type="ECO:0000256" key="1">
    <source>
        <dbReference type="ARBA" id="ARBA00004651"/>
    </source>
</evidence>
<dbReference type="OrthoDB" id="17725at2759"/>
<evidence type="ECO:0000256" key="4">
    <source>
        <dbReference type="ARBA" id="ARBA00022448"/>
    </source>
</evidence>
<comment type="catalytic activity">
    <reaction evidence="12">
        <text>2 a Fe(II)-siderophore + NADP(+) + H(+) = 2 a Fe(III)-siderophore + NADPH</text>
        <dbReference type="Rhea" id="RHEA:28795"/>
        <dbReference type="Rhea" id="RHEA-COMP:11342"/>
        <dbReference type="Rhea" id="RHEA-COMP:11344"/>
        <dbReference type="ChEBI" id="CHEBI:15378"/>
        <dbReference type="ChEBI" id="CHEBI:29033"/>
        <dbReference type="ChEBI" id="CHEBI:29034"/>
        <dbReference type="ChEBI" id="CHEBI:57783"/>
        <dbReference type="ChEBI" id="CHEBI:58349"/>
        <dbReference type="EC" id="1.16.1.9"/>
    </reaction>
</comment>
<evidence type="ECO:0000256" key="3">
    <source>
        <dbReference type="ARBA" id="ARBA00012668"/>
    </source>
</evidence>
<dbReference type="PROSITE" id="PS51384">
    <property type="entry name" value="FAD_FR"/>
    <property type="match status" value="1"/>
</dbReference>
<evidence type="ECO:0000256" key="10">
    <source>
        <dbReference type="ARBA" id="ARBA00023065"/>
    </source>
</evidence>
<evidence type="ECO:0000256" key="8">
    <source>
        <dbReference type="ARBA" id="ARBA00022989"/>
    </source>
</evidence>
<keyword evidence="7" id="KW-0249">Electron transport</keyword>
<feature type="transmembrane region" description="Helical" evidence="14">
    <location>
        <begin position="178"/>
        <end position="197"/>
    </location>
</feature>
<dbReference type="CDD" id="cd06186">
    <property type="entry name" value="NOX_Duox_like_FAD_NADP"/>
    <property type="match status" value="1"/>
</dbReference>
<organism evidence="16 17">
    <name type="scientific">Paxillus involutus ATCC 200175</name>
    <dbReference type="NCBI Taxonomy" id="664439"/>
    <lineage>
        <taxon>Eukaryota</taxon>
        <taxon>Fungi</taxon>
        <taxon>Dikarya</taxon>
        <taxon>Basidiomycota</taxon>
        <taxon>Agaricomycotina</taxon>
        <taxon>Agaricomycetes</taxon>
        <taxon>Agaricomycetidae</taxon>
        <taxon>Boletales</taxon>
        <taxon>Paxilineae</taxon>
        <taxon>Paxillaceae</taxon>
        <taxon>Paxillus</taxon>
    </lineage>
</organism>
<evidence type="ECO:0000256" key="13">
    <source>
        <dbReference type="SAM" id="MobiDB-lite"/>
    </source>
</evidence>
<dbReference type="Pfam" id="PF01794">
    <property type="entry name" value="Ferric_reduct"/>
    <property type="match status" value="1"/>
</dbReference>
<dbReference type="InterPro" id="IPR013130">
    <property type="entry name" value="Fe3_Rdtase_TM_dom"/>
</dbReference>
<dbReference type="InterPro" id="IPR017938">
    <property type="entry name" value="Riboflavin_synthase-like_b-brl"/>
</dbReference>
<keyword evidence="8 14" id="KW-1133">Transmembrane helix</keyword>
<proteinExistence type="inferred from homology"/>
<evidence type="ECO:0000256" key="7">
    <source>
        <dbReference type="ARBA" id="ARBA00022982"/>
    </source>
</evidence>
<gene>
    <name evidence="16" type="ORF">PAXINDRAFT_172621</name>
</gene>
<dbReference type="InterPro" id="IPR051410">
    <property type="entry name" value="Ferric/Cupric_Reductase"/>
</dbReference>
<dbReference type="GO" id="GO:0052851">
    <property type="term" value="F:ferric-chelate reductase (NADPH) activity"/>
    <property type="evidence" value="ECO:0007669"/>
    <property type="project" value="UniProtKB-EC"/>
</dbReference>
<dbReference type="InterPro" id="IPR039261">
    <property type="entry name" value="FNR_nucleotide-bd"/>
</dbReference>
<feature type="region of interest" description="Disordered" evidence="13">
    <location>
        <begin position="1"/>
        <end position="24"/>
    </location>
</feature>
<keyword evidence="11 14" id="KW-0472">Membrane</keyword>
<evidence type="ECO:0000256" key="6">
    <source>
        <dbReference type="ARBA" id="ARBA00022692"/>
    </source>
</evidence>
<evidence type="ECO:0000256" key="9">
    <source>
        <dbReference type="ARBA" id="ARBA00023002"/>
    </source>
</evidence>
<dbReference type="AlphaFoldDB" id="A0A0C9TDR0"/>
<dbReference type="SUPFAM" id="SSF52343">
    <property type="entry name" value="Ferredoxin reductase-like, C-terminal NADP-linked domain"/>
    <property type="match status" value="1"/>
</dbReference>
<dbReference type="GO" id="GO:0006879">
    <property type="term" value="P:intracellular iron ion homeostasis"/>
    <property type="evidence" value="ECO:0007669"/>
    <property type="project" value="TreeGrafter"/>
</dbReference>
<evidence type="ECO:0000256" key="11">
    <source>
        <dbReference type="ARBA" id="ARBA00023136"/>
    </source>
</evidence>
<feature type="transmembrane region" description="Helical" evidence="14">
    <location>
        <begin position="280"/>
        <end position="297"/>
    </location>
</feature>
<dbReference type="HOGENOM" id="CLU_017408_1_0_1"/>
<dbReference type="InterPro" id="IPR017927">
    <property type="entry name" value="FAD-bd_FR_type"/>
</dbReference>
<dbReference type="SFLD" id="SFLDS00052">
    <property type="entry name" value="Ferric_Reductase_Domain"/>
    <property type="match status" value="1"/>
</dbReference>
<feature type="domain" description="FAD-binding FR-type" evidence="15">
    <location>
        <begin position="344"/>
        <end position="467"/>
    </location>
</feature>
<evidence type="ECO:0000256" key="14">
    <source>
        <dbReference type="SAM" id="Phobius"/>
    </source>
</evidence>
<keyword evidence="10" id="KW-0406">Ion transport</keyword>
<dbReference type="PANTHER" id="PTHR32361">
    <property type="entry name" value="FERRIC/CUPRIC REDUCTASE TRANSMEMBRANE COMPONENT"/>
    <property type="match status" value="1"/>
</dbReference>
<protein>
    <recommendedName>
        <fullName evidence="3">ferric-chelate reductase (NADPH)</fullName>
        <ecNumber evidence="3">1.16.1.9</ecNumber>
    </recommendedName>
</protein>
<dbReference type="SFLD" id="SFLDG01168">
    <property type="entry name" value="Ferric_reductase_subgroup_(FRE"/>
    <property type="match status" value="1"/>
</dbReference>
<dbReference type="EMBL" id="KN819504">
    <property type="protein sequence ID" value="KIJ09118.1"/>
    <property type="molecule type" value="Genomic_DNA"/>
</dbReference>
<keyword evidence="17" id="KW-1185">Reference proteome</keyword>
<dbReference type="SUPFAM" id="SSF63380">
    <property type="entry name" value="Riboflavin synthase domain-like"/>
    <property type="match status" value="1"/>
</dbReference>
<dbReference type="Gene3D" id="3.40.50.80">
    <property type="entry name" value="Nucleotide-binding domain of ferredoxin-NADP reductase (FNR) module"/>
    <property type="match status" value="1"/>
</dbReference>
<keyword evidence="4" id="KW-0813">Transport</keyword>
<evidence type="ECO:0000256" key="2">
    <source>
        <dbReference type="ARBA" id="ARBA00006278"/>
    </source>
</evidence>
<feature type="transmembrane region" description="Helical" evidence="14">
    <location>
        <begin position="309"/>
        <end position="325"/>
    </location>
</feature>
<dbReference type="InterPro" id="IPR013121">
    <property type="entry name" value="Fe_red_NAD-bd_6"/>
</dbReference>
<evidence type="ECO:0000313" key="16">
    <source>
        <dbReference type="EMBL" id="KIJ09118.1"/>
    </source>
</evidence>
<dbReference type="Proteomes" id="UP000053647">
    <property type="component" value="Unassembled WGS sequence"/>
</dbReference>
<dbReference type="GO" id="GO:0005886">
    <property type="term" value="C:plasma membrane"/>
    <property type="evidence" value="ECO:0007669"/>
    <property type="project" value="UniProtKB-SubCell"/>
</dbReference>
<evidence type="ECO:0000259" key="15">
    <source>
        <dbReference type="PROSITE" id="PS51384"/>
    </source>
</evidence>
<dbReference type="PANTHER" id="PTHR32361:SF28">
    <property type="entry name" value="FRP1P"/>
    <property type="match status" value="1"/>
</dbReference>
<sequence>MSFDELAYTSHTTTPTVASSPPTVPDPDETLVYHLDIFIFGIILLFALFNAPRAVARFANRSEWFQGHLLRSVTLKRNPRNPRINLNTNSIYLNSDPQNTVLNVDGGSNDSFTAYETIQYIPSRSVPPYSEKGLPPLPRNASPFTTATNQPWHVPMLSSFIHPVAALLSHRVHEGYSVAQVFLMAAYTATIFYVGFYKSNPFTDPMRAGWVAVSQVPFVYAFAAKNNLIGMLLGVGYEKLNYLHRLIGRLMVIGANVHAIGYIYKWSIAGDISKMLAEPYVRWGFVALVSLDLLGFFSTQFVRSKSYNLFFATHVVGLFVTLFPVCYHRPGCTPYVIAACVFYGLDHLARAIKTRIATATLRPIPELGLTRVEIPLINSGWRAGQHVRLRVLSTAMGLWGMTEVHPFTIASVTNTDEGLVLLCKKAGRWTSKMYEMAGTAAYGEQGREVGRTVKVMVEGPYGGVGNTVVSSYSGAMLVCGGSGVTFALSAVQDLVKSGYASNVNAIEVIWSIPDPASLTPMIPLFSSLISQCTAAQLRVSVFYTRAASSSFDGLYLPPGITLAPGRPKLGKLLEGLVTSTITNGGASGVFVGVCGPVTLAGTMATAVRTLDVNLKNVVGGVEVHEEIFGW</sequence>
<dbReference type="Pfam" id="PF08022">
    <property type="entry name" value="FAD_binding_8"/>
    <property type="match status" value="1"/>
</dbReference>
<feature type="transmembrane region" description="Helical" evidence="14">
    <location>
        <begin position="31"/>
        <end position="51"/>
    </location>
</feature>
<dbReference type="InterPro" id="IPR013112">
    <property type="entry name" value="FAD-bd_8"/>
</dbReference>
<keyword evidence="6 14" id="KW-0812">Transmembrane</keyword>
<reference evidence="17" key="2">
    <citation type="submission" date="2015-01" db="EMBL/GenBank/DDBJ databases">
        <title>Evolutionary Origins and Diversification of the Mycorrhizal Mutualists.</title>
        <authorList>
            <consortium name="DOE Joint Genome Institute"/>
            <consortium name="Mycorrhizal Genomics Consortium"/>
            <person name="Kohler A."/>
            <person name="Kuo A."/>
            <person name="Nagy L.G."/>
            <person name="Floudas D."/>
            <person name="Copeland A."/>
            <person name="Barry K.W."/>
            <person name="Cichocki N."/>
            <person name="Veneault-Fourrey C."/>
            <person name="LaButti K."/>
            <person name="Lindquist E.A."/>
            <person name="Lipzen A."/>
            <person name="Lundell T."/>
            <person name="Morin E."/>
            <person name="Murat C."/>
            <person name="Riley R."/>
            <person name="Ohm R."/>
            <person name="Sun H."/>
            <person name="Tunlid A."/>
            <person name="Henrissat B."/>
            <person name="Grigoriev I.V."/>
            <person name="Hibbett D.S."/>
            <person name="Martin F."/>
        </authorList>
    </citation>
    <scope>NUCLEOTIDE SEQUENCE [LARGE SCALE GENOMIC DNA]</scope>
    <source>
        <strain evidence="17">ATCC 200175</strain>
    </source>
</reference>
<dbReference type="GO" id="GO:0015677">
    <property type="term" value="P:copper ion import"/>
    <property type="evidence" value="ECO:0007669"/>
    <property type="project" value="TreeGrafter"/>
</dbReference>